<keyword evidence="3 6" id="KW-0812">Transmembrane</keyword>
<reference evidence="7" key="1">
    <citation type="submission" date="2018-05" db="EMBL/GenBank/DDBJ databases">
        <authorList>
            <person name="Lanie J.A."/>
            <person name="Ng W.-L."/>
            <person name="Kazmierczak K.M."/>
            <person name="Andrzejewski T.M."/>
            <person name="Davidsen T.M."/>
            <person name="Wayne K.J."/>
            <person name="Tettelin H."/>
            <person name="Glass J.I."/>
            <person name="Rusch D."/>
            <person name="Podicherti R."/>
            <person name="Tsui H.-C.T."/>
            <person name="Winkler M.E."/>
        </authorList>
    </citation>
    <scope>NUCLEOTIDE SEQUENCE</scope>
</reference>
<evidence type="ECO:0000256" key="6">
    <source>
        <dbReference type="SAM" id="Phobius"/>
    </source>
</evidence>
<dbReference type="GO" id="GO:0022857">
    <property type="term" value="F:transmembrane transporter activity"/>
    <property type="evidence" value="ECO:0007669"/>
    <property type="project" value="InterPro"/>
</dbReference>
<keyword evidence="4 6" id="KW-1133">Transmembrane helix</keyword>
<keyword evidence="5 6" id="KW-0472">Membrane</keyword>
<evidence type="ECO:0000256" key="4">
    <source>
        <dbReference type="ARBA" id="ARBA00022989"/>
    </source>
</evidence>
<accession>A0A381PKK1</accession>
<feature type="non-terminal residue" evidence="7">
    <location>
        <position position="1"/>
    </location>
</feature>
<protein>
    <recommendedName>
        <fullName evidence="8">ABC transporter permease</fullName>
    </recommendedName>
</protein>
<feature type="transmembrane region" description="Helical" evidence="6">
    <location>
        <begin position="262"/>
        <end position="282"/>
    </location>
</feature>
<evidence type="ECO:0000256" key="1">
    <source>
        <dbReference type="ARBA" id="ARBA00004651"/>
    </source>
</evidence>
<evidence type="ECO:0000313" key="7">
    <source>
        <dbReference type="EMBL" id="SUZ67521.1"/>
    </source>
</evidence>
<dbReference type="PANTHER" id="PTHR43370:SF1">
    <property type="entry name" value="GUANOSINE ABC TRANSPORTER PERMEASE PROTEIN NUPQ"/>
    <property type="match status" value="1"/>
</dbReference>
<dbReference type="EMBL" id="UINC01001015">
    <property type="protein sequence ID" value="SUZ67521.1"/>
    <property type="molecule type" value="Genomic_DNA"/>
</dbReference>
<organism evidence="7">
    <name type="scientific">marine metagenome</name>
    <dbReference type="NCBI Taxonomy" id="408172"/>
    <lineage>
        <taxon>unclassified sequences</taxon>
        <taxon>metagenomes</taxon>
        <taxon>ecological metagenomes</taxon>
    </lineage>
</organism>
<feature type="transmembrane region" description="Helical" evidence="6">
    <location>
        <begin position="182"/>
        <end position="201"/>
    </location>
</feature>
<feature type="transmembrane region" description="Helical" evidence="6">
    <location>
        <begin position="27"/>
        <end position="47"/>
    </location>
</feature>
<dbReference type="GO" id="GO:0005886">
    <property type="term" value="C:plasma membrane"/>
    <property type="evidence" value="ECO:0007669"/>
    <property type="project" value="UniProtKB-SubCell"/>
</dbReference>
<gene>
    <name evidence="7" type="ORF">METZ01_LOCUS20375</name>
</gene>
<evidence type="ECO:0000256" key="2">
    <source>
        <dbReference type="ARBA" id="ARBA00022475"/>
    </source>
</evidence>
<sequence>VLAGTVRAATLLALGAMCGMIGERSGIVNIGIEGQFLMSAFFAFTVTSMTGSLFMGTIAGVATGLTMGWLLAAMAVGLKVDQIIAGTVLNIAALGLTSFFYDRGRSLGVSKYTNIDLGPLADIPLVGTVFFSRPPITYLTMALLVIVHVALFRSVWGMRTRAIGEHPGAADTVGIDVLRLRYLNVTLAGGFAGLGGSYLALESVGTFSRAMSGGRGFLALAVMIFGRRTPFGAYAAALFFGFTTALQNQFQLKNTFDIPPQFVGMLPFVVTIVVVALSGLVGSMRDPAALGQTYEKG</sequence>
<dbReference type="AlphaFoldDB" id="A0A381PKK1"/>
<keyword evidence="2" id="KW-1003">Cell membrane</keyword>
<evidence type="ECO:0000256" key="5">
    <source>
        <dbReference type="ARBA" id="ARBA00023136"/>
    </source>
</evidence>
<evidence type="ECO:0008006" key="8">
    <source>
        <dbReference type="Google" id="ProtNLM"/>
    </source>
</evidence>
<feature type="transmembrane region" description="Helical" evidence="6">
    <location>
        <begin position="136"/>
        <end position="156"/>
    </location>
</feature>
<dbReference type="PANTHER" id="PTHR43370">
    <property type="entry name" value="SUGAR ABC TRANSPORTER INTEGRAL MEMBRANE PROTEIN-RELATED"/>
    <property type="match status" value="1"/>
</dbReference>
<dbReference type="CDD" id="cd06580">
    <property type="entry name" value="TM_PBP1_transp_TpRbsC_like"/>
    <property type="match status" value="1"/>
</dbReference>
<proteinExistence type="predicted"/>
<name>A0A381PKK1_9ZZZZ</name>
<dbReference type="Pfam" id="PF02653">
    <property type="entry name" value="BPD_transp_2"/>
    <property type="match status" value="1"/>
</dbReference>
<dbReference type="InterPro" id="IPR001851">
    <property type="entry name" value="ABC_transp_permease"/>
</dbReference>
<feature type="transmembrane region" description="Helical" evidence="6">
    <location>
        <begin position="53"/>
        <end position="76"/>
    </location>
</feature>
<comment type="subcellular location">
    <subcellularLocation>
        <location evidence="1">Cell membrane</location>
        <topology evidence="1">Multi-pass membrane protein</topology>
    </subcellularLocation>
</comment>
<feature type="transmembrane region" description="Helical" evidence="6">
    <location>
        <begin position="83"/>
        <end position="101"/>
    </location>
</feature>
<evidence type="ECO:0000256" key="3">
    <source>
        <dbReference type="ARBA" id="ARBA00022692"/>
    </source>
</evidence>